<sequence length="324" mass="34829">MDPAQLIAAAAHRLDPLAPHPPGRYTDHLVRVVRVAPPRPRTAASGHCAPAAQPRTAPGRTPVIRTEHFRLHRGARRIQLDHWLRPEQLDNDLAGLLARELFAPGWVSGLDVFERLFTGVVRSCVDGPLSAWCTFYANTLARIRQDRRPAGATACSSIAGFAPVYRRALDLVPPGPVLDVGSCFGFLPLMLAERAGGHVIASDLSAGTMRLLRAVAAARGTPLDTLTCEAVRVPLPDGCVDTVTAIHLLEHMDAAQGGAVVREALRLARRRVVVAVPYEEEPTAAYGHVRVVDRAALTGLGRAGGHPFRVDDHHGGWLVIDTGT</sequence>
<gene>
    <name evidence="3" type="ORF">SAMN04489713_11078</name>
</gene>
<dbReference type="InterPro" id="IPR029063">
    <property type="entry name" value="SAM-dependent_MTases_sf"/>
</dbReference>
<feature type="domain" description="Methyltransferase" evidence="2">
    <location>
        <begin position="177"/>
        <end position="269"/>
    </location>
</feature>
<dbReference type="SUPFAM" id="SSF53335">
    <property type="entry name" value="S-adenosyl-L-methionine-dependent methyltransferases"/>
    <property type="match status" value="1"/>
</dbReference>
<evidence type="ECO:0000259" key="2">
    <source>
        <dbReference type="Pfam" id="PF13649"/>
    </source>
</evidence>
<dbReference type="Gene3D" id="3.40.50.150">
    <property type="entry name" value="Vaccinia Virus protein VP39"/>
    <property type="match status" value="1"/>
</dbReference>
<dbReference type="NCBIfam" id="NF041255">
    <property type="entry name" value="mycofact_MftM"/>
    <property type="match status" value="1"/>
</dbReference>
<dbReference type="AlphaFoldDB" id="A0A1I5KNN9"/>
<dbReference type="EMBL" id="FOVH01000010">
    <property type="protein sequence ID" value="SFO86608.1"/>
    <property type="molecule type" value="Genomic_DNA"/>
</dbReference>
<proteinExistence type="predicted"/>
<keyword evidence="4" id="KW-1185">Reference proteome</keyword>
<dbReference type="RefSeq" id="WP_075022713.1">
    <property type="nucleotide sequence ID" value="NZ_FOVH01000010.1"/>
</dbReference>
<evidence type="ECO:0000256" key="1">
    <source>
        <dbReference type="SAM" id="MobiDB-lite"/>
    </source>
</evidence>
<accession>A0A1I5KNN9</accession>
<evidence type="ECO:0000313" key="4">
    <source>
        <dbReference type="Proteomes" id="UP000183413"/>
    </source>
</evidence>
<protein>
    <submittedName>
        <fullName evidence="3">Methyltransferase domain-containing protein</fullName>
    </submittedName>
</protein>
<dbReference type="STRING" id="1993.SAMN04489713_11078"/>
<dbReference type="GO" id="GO:0008168">
    <property type="term" value="F:methyltransferase activity"/>
    <property type="evidence" value="ECO:0007669"/>
    <property type="project" value="UniProtKB-KW"/>
</dbReference>
<keyword evidence="3" id="KW-0489">Methyltransferase</keyword>
<dbReference type="Proteomes" id="UP000183413">
    <property type="component" value="Unassembled WGS sequence"/>
</dbReference>
<organism evidence="3 4">
    <name type="scientific">Actinomadura madurae</name>
    <dbReference type="NCBI Taxonomy" id="1993"/>
    <lineage>
        <taxon>Bacteria</taxon>
        <taxon>Bacillati</taxon>
        <taxon>Actinomycetota</taxon>
        <taxon>Actinomycetes</taxon>
        <taxon>Streptosporangiales</taxon>
        <taxon>Thermomonosporaceae</taxon>
        <taxon>Actinomadura</taxon>
    </lineage>
</organism>
<dbReference type="InterPro" id="IPR041698">
    <property type="entry name" value="Methyltransf_25"/>
</dbReference>
<dbReference type="GO" id="GO:0032259">
    <property type="term" value="P:methylation"/>
    <property type="evidence" value="ECO:0007669"/>
    <property type="project" value="UniProtKB-KW"/>
</dbReference>
<keyword evidence="3" id="KW-0808">Transferase</keyword>
<name>A0A1I5KNN9_9ACTN</name>
<evidence type="ECO:0000313" key="3">
    <source>
        <dbReference type="EMBL" id="SFO86608.1"/>
    </source>
</evidence>
<dbReference type="Pfam" id="PF13649">
    <property type="entry name" value="Methyltransf_25"/>
    <property type="match status" value="1"/>
</dbReference>
<reference evidence="3 4" key="1">
    <citation type="submission" date="2016-10" db="EMBL/GenBank/DDBJ databases">
        <authorList>
            <person name="de Groot N.N."/>
        </authorList>
    </citation>
    <scope>NUCLEOTIDE SEQUENCE [LARGE SCALE GENOMIC DNA]</scope>
    <source>
        <strain evidence="3 4">DSM 43067</strain>
    </source>
</reference>
<dbReference type="CDD" id="cd02440">
    <property type="entry name" value="AdoMet_MTases"/>
    <property type="match status" value="1"/>
</dbReference>
<feature type="region of interest" description="Disordered" evidence="1">
    <location>
        <begin position="40"/>
        <end position="59"/>
    </location>
</feature>
<dbReference type="InParanoid" id="A0A1I5KNN9"/>
<dbReference type="OrthoDB" id="3571292at2"/>